<accession>A0A644Z3A7</accession>
<evidence type="ECO:0000313" key="2">
    <source>
        <dbReference type="EMBL" id="MPM35395.1"/>
    </source>
</evidence>
<sequence>MVIGGFYLTGHVYDIPLEFRQVFWPALIIMGGVLILLRPGHRFHKRFQRQSRSNDIIDEVNIFGGGEIRVNSRQFQGGKIEVVFGGSNVILLDSELAEGDNILDVSAVFGGFKLIVPAHWNVKIETSNVFGGVADKRVVTGSIDMSRTLVIKGSTVFGGGEINSILDR</sequence>
<dbReference type="AlphaFoldDB" id="A0A644Z3A7"/>
<feature type="transmembrane region" description="Helical" evidence="1">
    <location>
        <begin position="22"/>
        <end position="40"/>
    </location>
</feature>
<proteinExistence type="predicted"/>
<dbReference type="PANTHER" id="PTHR40763">
    <property type="entry name" value="MEMBRANE PROTEIN-RELATED"/>
    <property type="match status" value="1"/>
</dbReference>
<comment type="caution">
    <text evidence="2">The sequence shown here is derived from an EMBL/GenBank/DDBJ whole genome shotgun (WGS) entry which is preliminary data.</text>
</comment>
<organism evidence="2">
    <name type="scientific">bioreactor metagenome</name>
    <dbReference type="NCBI Taxonomy" id="1076179"/>
    <lineage>
        <taxon>unclassified sequences</taxon>
        <taxon>metagenomes</taxon>
        <taxon>ecological metagenomes</taxon>
    </lineage>
</organism>
<keyword evidence="1" id="KW-0472">Membrane</keyword>
<evidence type="ECO:0000256" key="1">
    <source>
        <dbReference type="SAM" id="Phobius"/>
    </source>
</evidence>
<reference evidence="2" key="1">
    <citation type="submission" date="2019-08" db="EMBL/GenBank/DDBJ databases">
        <authorList>
            <person name="Kucharzyk K."/>
            <person name="Murdoch R.W."/>
            <person name="Higgins S."/>
            <person name="Loffler F."/>
        </authorList>
    </citation>
    <scope>NUCLEOTIDE SEQUENCE</scope>
</reference>
<keyword evidence="1" id="KW-0812">Transmembrane</keyword>
<keyword evidence="1" id="KW-1133">Transmembrane helix</keyword>
<protein>
    <submittedName>
        <fullName evidence="2">Uncharacterized protein</fullName>
    </submittedName>
</protein>
<name>A0A644Z3A7_9ZZZZ</name>
<dbReference type="EMBL" id="VSSQ01007272">
    <property type="protein sequence ID" value="MPM35395.1"/>
    <property type="molecule type" value="Genomic_DNA"/>
</dbReference>
<gene>
    <name evidence="2" type="ORF">SDC9_81986</name>
</gene>
<dbReference type="PANTHER" id="PTHR40763:SF5">
    <property type="entry name" value="MEMBRANE PROTEIN"/>
    <property type="match status" value="1"/>
</dbReference>